<evidence type="ECO:0000256" key="1">
    <source>
        <dbReference type="SAM" id="MobiDB-lite"/>
    </source>
</evidence>
<protein>
    <submittedName>
        <fullName evidence="2">Uncharacterized protein</fullName>
    </submittedName>
</protein>
<dbReference type="EMBL" id="NWZY01000002">
    <property type="protein sequence ID" value="RQK81393.1"/>
    <property type="molecule type" value="Genomic_DNA"/>
</dbReference>
<accession>A0A425B5C2</accession>
<feature type="region of interest" description="Disordered" evidence="1">
    <location>
        <begin position="1"/>
        <end position="29"/>
    </location>
</feature>
<sequence length="102" mass="11153">MDNEILDGGNLSGKQQSLPSFPRKRESRNAKLQEFIGNDRNSTNLDSRFHGNAEGLGFLFLNFCFCENGKIFGSCMDNEILDGGNLSGKQQPSAVIPTKVGI</sequence>
<dbReference type="Proteomes" id="UP000283666">
    <property type="component" value="Unassembled WGS sequence"/>
</dbReference>
<comment type="caution">
    <text evidence="2">The sequence shown here is derived from an EMBL/GenBank/DDBJ whole genome shotgun (WGS) entry which is preliminary data.</text>
</comment>
<organism evidence="2 3">
    <name type="scientific">Neisseria meningitidis</name>
    <dbReference type="NCBI Taxonomy" id="487"/>
    <lineage>
        <taxon>Bacteria</taxon>
        <taxon>Pseudomonadati</taxon>
        <taxon>Pseudomonadota</taxon>
        <taxon>Betaproteobacteria</taxon>
        <taxon>Neisseriales</taxon>
        <taxon>Neisseriaceae</taxon>
        <taxon>Neisseria</taxon>
    </lineage>
</organism>
<dbReference type="RefSeq" id="WP_029770370.1">
    <property type="nucleotide sequence ID" value="NZ_CP185858.1"/>
</dbReference>
<evidence type="ECO:0000313" key="3">
    <source>
        <dbReference type="Proteomes" id="UP000283666"/>
    </source>
</evidence>
<evidence type="ECO:0000313" key="2">
    <source>
        <dbReference type="EMBL" id="RQK81393.1"/>
    </source>
</evidence>
<gene>
    <name evidence="2" type="ORF">COH52_01430</name>
</gene>
<proteinExistence type="predicted"/>
<reference evidence="2 3" key="1">
    <citation type="submission" date="2017-09" db="EMBL/GenBank/DDBJ databases">
        <title>Phenotypic and genotypic characterization of Colombian isolates of Neisseria meningitidis recovered from invasive disease.</title>
        <authorList>
            <person name="Duarte C."/>
            <person name="Gabastou J.M."/>
            <person name="Moreno J."/>
        </authorList>
    </citation>
    <scope>NUCLEOTIDE SEQUENCE [LARGE SCALE GENOMIC DNA]</scope>
    <source>
        <strain evidence="2 3">INS-Nm1012</strain>
    </source>
</reference>
<dbReference type="AlphaFoldDB" id="A0A425B5C2"/>
<name>A0A425B5C2_NEIME</name>